<dbReference type="AlphaFoldDB" id="A0A550BUK9"/>
<dbReference type="EMBL" id="VDMD01000078">
    <property type="protein sequence ID" value="TRM56193.1"/>
    <property type="molecule type" value="Genomic_DNA"/>
</dbReference>
<sequence>MTADLQKVEDLWFPDGNVIIRAGERICRVYKGFLTSQSPVLADMFSIPQPPDAQTMDGLPVVVFPDAPEDVLHWLKAMLFPRSFEAYPVKIEMHQLFAVLRLSHKYDVQHLRRRALYHLSTVLPTELATKFPLRGDMDASIIISYCGDHDCHAFLLNVVPLVHEIGAVWLLPAALYQLHTAYHIPYNPKISLVALTDALPAIDVARLWRIAHALPRAFPHSLTDKWTVEDCKYCVDLSGEAIEGTYQSLLTDPLEFYGPADEMDDDESSDYESYILIVRMCSPCYREARKDYRGMAQRFWDALPGLLELPTWEELRAMKASDVGTTNTTT</sequence>
<dbReference type="InterPro" id="IPR011333">
    <property type="entry name" value="SKP1/BTB/POZ_sf"/>
</dbReference>
<proteinExistence type="predicted"/>
<protein>
    <recommendedName>
        <fullName evidence="3">BTB domain-containing protein</fullName>
    </recommendedName>
</protein>
<keyword evidence="2" id="KW-1185">Reference proteome</keyword>
<name>A0A550BUK9_9AGAR</name>
<dbReference type="OrthoDB" id="3036049at2759"/>
<evidence type="ECO:0008006" key="3">
    <source>
        <dbReference type="Google" id="ProtNLM"/>
    </source>
</evidence>
<evidence type="ECO:0000313" key="2">
    <source>
        <dbReference type="Proteomes" id="UP000320762"/>
    </source>
</evidence>
<reference evidence="1 2" key="1">
    <citation type="journal article" date="2019" name="New Phytol.">
        <title>Comparative genomics reveals unique wood-decay strategies and fruiting body development in the Schizophyllaceae.</title>
        <authorList>
            <person name="Almasi E."/>
            <person name="Sahu N."/>
            <person name="Krizsan K."/>
            <person name="Balint B."/>
            <person name="Kovacs G.M."/>
            <person name="Kiss B."/>
            <person name="Cseklye J."/>
            <person name="Drula E."/>
            <person name="Henrissat B."/>
            <person name="Nagy I."/>
            <person name="Chovatia M."/>
            <person name="Adam C."/>
            <person name="LaButti K."/>
            <person name="Lipzen A."/>
            <person name="Riley R."/>
            <person name="Grigoriev I.V."/>
            <person name="Nagy L.G."/>
        </authorList>
    </citation>
    <scope>NUCLEOTIDE SEQUENCE [LARGE SCALE GENOMIC DNA]</scope>
    <source>
        <strain evidence="1 2">NL-1724</strain>
    </source>
</reference>
<comment type="caution">
    <text evidence="1">The sequence shown here is derived from an EMBL/GenBank/DDBJ whole genome shotgun (WGS) entry which is preliminary data.</text>
</comment>
<gene>
    <name evidence="1" type="ORF">BD626DRAFT_441327</name>
</gene>
<dbReference type="Proteomes" id="UP000320762">
    <property type="component" value="Unassembled WGS sequence"/>
</dbReference>
<dbReference type="Gene3D" id="3.30.710.10">
    <property type="entry name" value="Potassium Channel Kv1.1, Chain A"/>
    <property type="match status" value="1"/>
</dbReference>
<organism evidence="1 2">
    <name type="scientific">Schizophyllum amplum</name>
    <dbReference type="NCBI Taxonomy" id="97359"/>
    <lineage>
        <taxon>Eukaryota</taxon>
        <taxon>Fungi</taxon>
        <taxon>Dikarya</taxon>
        <taxon>Basidiomycota</taxon>
        <taxon>Agaricomycotina</taxon>
        <taxon>Agaricomycetes</taxon>
        <taxon>Agaricomycetidae</taxon>
        <taxon>Agaricales</taxon>
        <taxon>Schizophyllaceae</taxon>
        <taxon>Schizophyllum</taxon>
    </lineage>
</organism>
<evidence type="ECO:0000313" key="1">
    <source>
        <dbReference type="EMBL" id="TRM56193.1"/>
    </source>
</evidence>
<accession>A0A550BUK9</accession>